<evidence type="ECO:0000256" key="13">
    <source>
        <dbReference type="ARBA" id="ARBA00023211"/>
    </source>
</evidence>
<dbReference type="GO" id="GO:0006298">
    <property type="term" value="P:mismatch repair"/>
    <property type="evidence" value="ECO:0007669"/>
    <property type="project" value="TreeGrafter"/>
</dbReference>
<dbReference type="GO" id="GO:0043137">
    <property type="term" value="P:DNA replication, removal of RNA primer"/>
    <property type="evidence" value="ECO:0007669"/>
    <property type="project" value="TreeGrafter"/>
</dbReference>
<dbReference type="InterPro" id="IPR012337">
    <property type="entry name" value="RNaseH-like_sf"/>
</dbReference>
<feature type="binding site" evidence="14 15">
    <location>
        <position position="169"/>
    </location>
    <ligand>
        <name>a divalent metal cation</name>
        <dbReference type="ChEBI" id="CHEBI:60240"/>
    </ligand>
</feature>
<keyword evidence="9 14" id="KW-0540">Nuclease</keyword>
<keyword evidence="10 14" id="KW-0479">Metal-binding</keyword>
<accession>A0A4S2EZS8</accession>
<dbReference type="SUPFAM" id="SSF53098">
    <property type="entry name" value="Ribonuclease H-like"/>
    <property type="match status" value="1"/>
</dbReference>
<dbReference type="OrthoDB" id="9803420at2"/>
<evidence type="ECO:0000256" key="9">
    <source>
        <dbReference type="ARBA" id="ARBA00022722"/>
    </source>
</evidence>
<dbReference type="EC" id="3.1.26.4" evidence="6 14"/>
<gene>
    <name evidence="14" type="primary">rnhB</name>
    <name evidence="18" type="ORF">E5334_05280</name>
</gene>
<evidence type="ECO:0000256" key="6">
    <source>
        <dbReference type="ARBA" id="ARBA00012180"/>
    </source>
</evidence>
<keyword evidence="12 14" id="KW-0378">Hydrolase</keyword>
<evidence type="ECO:0000256" key="12">
    <source>
        <dbReference type="ARBA" id="ARBA00022801"/>
    </source>
</evidence>
<feature type="domain" description="RNase H type-2" evidence="17">
    <location>
        <begin position="69"/>
        <end position="252"/>
    </location>
</feature>
<dbReference type="RefSeq" id="WP_136012571.1">
    <property type="nucleotide sequence ID" value="NZ_SRYE01000003.1"/>
</dbReference>
<evidence type="ECO:0000256" key="5">
    <source>
        <dbReference type="ARBA" id="ARBA00007383"/>
    </source>
</evidence>
<dbReference type="InterPro" id="IPR001352">
    <property type="entry name" value="RNase_HII/HIII"/>
</dbReference>
<dbReference type="PROSITE" id="PS51975">
    <property type="entry name" value="RNASE_H_2"/>
    <property type="match status" value="1"/>
</dbReference>
<keyword evidence="11 14" id="KW-0255">Endonuclease</keyword>
<evidence type="ECO:0000256" key="2">
    <source>
        <dbReference type="ARBA" id="ARBA00001946"/>
    </source>
</evidence>
<comment type="subcellular location">
    <subcellularLocation>
        <location evidence="4 14">Cytoplasm</location>
    </subcellularLocation>
</comment>
<dbReference type="HAMAP" id="MF_00052_B">
    <property type="entry name" value="RNase_HII_B"/>
    <property type="match status" value="1"/>
</dbReference>
<dbReference type="GO" id="GO:0004523">
    <property type="term" value="F:RNA-DNA hybrid ribonuclease activity"/>
    <property type="evidence" value="ECO:0007669"/>
    <property type="project" value="UniProtKB-UniRule"/>
</dbReference>
<dbReference type="GO" id="GO:0032299">
    <property type="term" value="C:ribonuclease H2 complex"/>
    <property type="evidence" value="ECO:0007669"/>
    <property type="project" value="TreeGrafter"/>
</dbReference>
<feature type="binding site" evidence="14 15">
    <location>
        <position position="75"/>
    </location>
    <ligand>
        <name>a divalent metal cation</name>
        <dbReference type="ChEBI" id="CHEBI:60240"/>
    </ligand>
</feature>
<organism evidence="18 19">
    <name type="scientific">Muricaecibacterium torontonense</name>
    <dbReference type="NCBI Taxonomy" id="3032871"/>
    <lineage>
        <taxon>Bacteria</taxon>
        <taxon>Bacillati</taxon>
        <taxon>Actinomycetota</taxon>
        <taxon>Coriobacteriia</taxon>
        <taxon>Coriobacteriales</taxon>
        <taxon>Atopobiaceae</taxon>
        <taxon>Muricaecibacterium</taxon>
    </lineage>
</organism>
<evidence type="ECO:0000256" key="8">
    <source>
        <dbReference type="ARBA" id="ARBA00022490"/>
    </source>
</evidence>
<proteinExistence type="inferred from homology"/>
<dbReference type="Proteomes" id="UP000310263">
    <property type="component" value="Unassembled WGS sequence"/>
</dbReference>
<evidence type="ECO:0000256" key="15">
    <source>
        <dbReference type="PROSITE-ProRule" id="PRU01319"/>
    </source>
</evidence>
<name>A0A4S2EZS8_9ACTN</name>
<sequence length="252" mass="27103">MAQTTATSIAKAFAEAPLEQLPELIEIHIADPRKSVQTAVTRAIKRYEAYMKERERVAALYRYQASFGEPSIGVDEVGRGPLAGPLAVGAVVLPPEPQLLGLDDSKKLSPSCREELAAQIKEVALSWTVIYKEPQVIDEVGIGRALKDAMAEAIAATGFGDRAAAVLIDGNPVHVHPQEISIVKGDGRVAAIAAASIVAKVERDALMVAYDQQYPGYGFAHNKGYGSADHMAAIRQMGLTPLHRRSFCGRFL</sequence>
<feature type="binding site" evidence="14 15">
    <location>
        <position position="76"/>
    </location>
    <ligand>
        <name>a divalent metal cation</name>
        <dbReference type="ChEBI" id="CHEBI:60240"/>
    </ligand>
</feature>
<dbReference type="NCBIfam" id="NF000595">
    <property type="entry name" value="PRK00015.1-3"/>
    <property type="match status" value="1"/>
</dbReference>
<evidence type="ECO:0000256" key="7">
    <source>
        <dbReference type="ARBA" id="ARBA00019179"/>
    </source>
</evidence>
<evidence type="ECO:0000256" key="4">
    <source>
        <dbReference type="ARBA" id="ARBA00004496"/>
    </source>
</evidence>
<dbReference type="InterPro" id="IPR022898">
    <property type="entry name" value="RNase_HII"/>
</dbReference>
<comment type="caution">
    <text evidence="18">The sequence shown here is derived from an EMBL/GenBank/DDBJ whole genome shotgun (WGS) entry which is preliminary data.</text>
</comment>
<dbReference type="PANTHER" id="PTHR10954">
    <property type="entry name" value="RIBONUCLEASE H2 SUBUNIT A"/>
    <property type="match status" value="1"/>
</dbReference>
<evidence type="ECO:0000256" key="1">
    <source>
        <dbReference type="ARBA" id="ARBA00000077"/>
    </source>
</evidence>
<dbReference type="GO" id="GO:0005737">
    <property type="term" value="C:cytoplasm"/>
    <property type="evidence" value="ECO:0007669"/>
    <property type="project" value="UniProtKB-SubCell"/>
</dbReference>
<evidence type="ECO:0000256" key="11">
    <source>
        <dbReference type="ARBA" id="ARBA00022759"/>
    </source>
</evidence>
<dbReference type="EMBL" id="SRYE01000003">
    <property type="protein sequence ID" value="TGY62088.1"/>
    <property type="molecule type" value="Genomic_DNA"/>
</dbReference>
<comment type="function">
    <text evidence="3 14 16">Endonuclease that specifically degrades the RNA of RNA-DNA hybrids.</text>
</comment>
<reference evidence="18 19" key="1">
    <citation type="submission" date="2019-04" db="EMBL/GenBank/DDBJ databases">
        <title>Microbes associate with the intestines of laboratory mice.</title>
        <authorList>
            <person name="Navarre W."/>
            <person name="Wong E."/>
            <person name="Huang K."/>
            <person name="Tropini C."/>
            <person name="Ng K."/>
            <person name="Yu B."/>
        </authorList>
    </citation>
    <scope>NUCLEOTIDE SEQUENCE [LARGE SCALE GENOMIC DNA]</scope>
    <source>
        <strain evidence="18 19">NM07_P-09</strain>
    </source>
</reference>
<evidence type="ECO:0000313" key="18">
    <source>
        <dbReference type="EMBL" id="TGY62088.1"/>
    </source>
</evidence>
<comment type="cofactor">
    <cofactor evidence="14 15">
        <name>Mn(2+)</name>
        <dbReference type="ChEBI" id="CHEBI:29035"/>
    </cofactor>
    <cofactor evidence="14 15">
        <name>Mg(2+)</name>
        <dbReference type="ChEBI" id="CHEBI:18420"/>
    </cofactor>
    <text evidence="14 15">Manganese or magnesium. Binds 1 divalent metal ion per monomer in the absence of substrate. May bind a second metal ion after substrate binding.</text>
</comment>
<dbReference type="AlphaFoldDB" id="A0A4S2EZS8"/>
<comment type="catalytic activity">
    <reaction evidence="1 14 15 16">
        <text>Endonucleolytic cleavage to 5'-phosphomonoester.</text>
        <dbReference type="EC" id="3.1.26.4"/>
    </reaction>
</comment>
<evidence type="ECO:0000256" key="10">
    <source>
        <dbReference type="ARBA" id="ARBA00022723"/>
    </source>
</evidence>
<dbReference type="NCBIfam" id="NF000594">
    <property type="entry name" value="PRK00015.1-1"/>
    <property type="match status" value="1"/>
</dbReference>
<dbReference type="Gene3D" id="3.30.420.10">
    <property type="entry name" value="Ribonuclease H-like superfamily/Ribonuclease H"/>
    <property type="match status" value="1"/>
</dbReference>
<comment type="similarity">
    <text evidence="5 14 16">Belongs to the RNase HII family.</text>
</comment>
<evidence type="ECO:0000256" key="3">
    <source>
        <dbReference type="ARBA" id="ARBA00004065"/>
    </source>
</evidence>
<evidence type="ECO:0000256" key="16">
    <source>
        <dbReference type="RuleBase" id="RU003515"/>
    </source>
</evidence>
<dbReference type="InterPro" id="IPR036397">
    <property type="entry name" value="RNaseH_sf"/>
</dbReference>
<evidence type="ECO:0000313" key="19">
    <source>
        <dbReference type="Proteomes" id="UP000310263"/>
    </source>
</evidence>
<keyword evidence="19" id="KW-1185">Reference proteome</keyword>
<dbReference type="InterPro" id="IPR024567">
    <property type="entry name" value="RNase_HII/HIII_dom"/>
</dbReference>
<dbReference type="PANTHER" id="PTHR10954:SF18">
    <property type="entry name" value="RIBONUCLEASE HII"/>
    <property type="match status" value="1"/>
</dbReference>
<dbReference type="GO" id="GO:0003723">
    <property type="term" value="F:RNA binding"/>
    <property type="evidence" value="ECO:0007669"/>
    <property type="project" value="UniProtKB-UniRule"/>
</dbReference>
<keyword evidence="8 14" id="KW-0963">Cytoplasm</keyword>
<dbReference type="GO" id="GO:0030145">
    <property type="term" value="F:manganese ion binding"/>
    <property type="evidence" value="ECO:0007669"/>
    <property type="project" value="UniProtKB-UniRule"/>
</dbReference>
<keyword evidence="13 14" id="KW-0464">Manganese</keyword>
<evidence type="ECO:0000256" key="14">
    <source>
        <dbReference type="HAMAP-Rule" id="MF_00052"/>
    </source>
</evidence>
<protein>
    <recommendedName>
        <fullName evidence="7 14">Ribonuclease HII</fullName>
        <shortName evidence="14">RNase HII</shortName>
        <ecNumber evidence="6 14">3.1.26.4</ecNumber>
    </recommendedName>
</protein>
<evidence type="ECO:0000259" key="17">
    <source>
        <dbReference type="PROSITE" id="PS51975"/>
    </source>
</evidence>
<dbReference type="CDD" id="cd07182">
    <property type="entry name" value="RNase_HII_bacteria_HII_like"/>
    <property type="match status" value="1"/>
</dbReference>
<comment type="cofactor">
    <cofactor evidence="2">
        <name>Mg(2+)</name>
        <dbReference type="ChEBI" id="CHEBI:18420"/>
    </cofactor>
</comment>
<dbReference type="Pfam" id="PF01351">
    <property type="entry name" value="RNase_HII"/>
    <property type="match status" value="1"/>
</dbReference>